<keyword evidence="2" id="KW-1185">Reference proteome</keyword>
<dbReference type="RefSeq" id="WP_344864576.1">
    <property type="nucleotide sequence ID" value="NZ_BAAAZN010000012.1"/>
</dbReference>
<evidence type="ECO:0000313" key="1">
    <source>
        <dbReference type="EMBL" id="GAA3563207.1"/>
    </source>
</evidence>
<dbReference type="Proteomes" id="UP001500689">
    <property type="component" value="Unassembled WGS sequence"/>
</dbReference>
<accession>A0ABP6X9C9</accession>
<organism evidence="1 2">
    <name type="scientific">Amycolatopsis ultiminotia</name>
    <dbReference type="NCBI Taxonomy" id="543629"/>
    <lineage>
        <taxon>Bacteria</taxon>
        <taxon>Bacillati</taxon>
        <taxon>Actinomycetota</taxon>
        <taxon>Actinomycetes</taxon>
        <taxon>Pseudonocardiales</taxon>
        <taxon>Pseudonocardiaceae</taxon>
        <taxon>Amycolatopsis</taxon>
    </lineage>
</organism>
<evidence type="ECO:0000313" key="2">
    <source>
        <dbReference type="Proteomes" id="UP001500689"/>
    </source>
</evidence>
<proteinExistence type="predicted"/>
<name>A0ABP6X9C9_9PSEU</name>
<dbReference type="EMBL" id="BAAAZN010000012">
    <property type="protein sequence ID" value="GAA3563207.1"/>
    <property type="molecule type" value="Genomic_DNA"/>
</dbReference>
<sequence>MNGEPGADPLAVLYRLHHQLRVLSPVLTVAPDSPEAASMLAGLAETTDRAAGLLATAEPATLAALRQAFAHARAGRSDETTSELITAHGRLSVLLRRDLPRRGAAANEPTVRWYPSR</sequence>
<gene>
    <name evidence="1" type="ORF">GCM10022222_53700</name>
</gene>
<protein>
    <submittedName>
        <fullName evidence="1">Uncharacterized protein</fullName>
    </submittedName>
</protein>
<comment type="caution">
    <text evidence="1">The sequence shown here is derived from an EMBL/GenBank/DDBJ whole genome shotgun (WGS) entry which is preliminary data.</text>
</comment>
<reference evidence="2" key="1">
    <citation type="journal article" date="2019" name="Int. J. Syst. Evol. Microbiol.">
        <title>The Global Catalogue of Microorganisms (GCM) 10K type strain sequencing project: providing services to taxonomists for standard genome sequencing and annotation.</title>
        <authorList>
            <consortium name="The Broad Institute Genomics Platform"/>
            <consortium name="The Broad Institute Genome Sequencing Center for Infectious Disease"/>
            <person name="Wu L."/>
            <person name="Ma J."/>
        </authorList>
    </citation>
    <scope>NUCLEOTIDE SEQUENCE [LARGE SCALE GENOMIC DNA]</scope>
    <source>
        <strain evidence="2">JCM 16898</strain>
    </source>
</reference>